<evidence type="ECO:0000313" key="1">
    <source>
        <dbReference type="EMBL" id="GGA66386.1"/>
    </source>
</evidence>
<dbReference type="GO" id="GO:0008704">
    <property type="term" value="F:5-carboxymethyl-2-hydroxymuconate delta-isomerase activity"/>
    <property type="evidence" value="ECO:0007669"/>
    <property type="project" value="InterPro"/>
</dbReference>
<dbReference type="SUPFAM" id="SSF55331">
    <property type="entry name" value="Tautomerase/MIF"/>
    <property type="match status" value="1"/>
</dbReference>
<gene>
    <name evidence="1" type="primary">hpcD</name>
    <name evidence="1" type="ORF">GCM10008025_07770</name>
</gene>
<keyword evidence="2" id="KW-1185">Reference proteome</keyword>
<dbReference type="PANTHER" id="PTHR37950">
    <property type="entry name" value="4-HYDROXYPHENYLACETATE CATABOLISM PROTEIN"/>
    <property type="match status" value="1"/>
</dbReference>
<reference evidence="1" key="1">
    <citation type="journal article" date="2014" name="Int. J. Syst. Evol. Microbiol.">
        <title>Complete genome sequence of Corynebacterium casei LMG S-19264T (=DSM 44701T), isolated from a smear-ripened cheese.</title>
        <authorList>
            <consortium name="US DOE Joint Genome Institute (JGI-PGF)"/>
            <person name="Walter F."/>
            <person name="Albersmeier A."/>
            <person name="Kalinowski J."/>
            <person name="Ruckert C."/>
        </authorList>
    </citation>
    <scope>NUCLEOTIDE SEQUENCE</scope>
    <source>
        <strain evidence="1">CGMCC 1.12408</strain>
    </source>
</reference>
<evidence type="ECO:0000313" key="2">
    <source>
        <dbReference type="Proteomes" id="UP000613512"/>
    </source>
</evidence>
<dbReference type="EMBL" id="BMEY01000003">
    <property type="protein sequence ID" value="GGA66386.1"/>
    <property type="molecule type" value="Genomic_DNA"/>
</dbReference>
<dbReference type="PANTHER" id="PTHR37950:SF1">
    <property type="entry name" value="4-HYDROXYPHENYLACETATE CATABOLISM PROTEIN"/>
    <property type="match status" value="1"/>
</dbReference>
<dbReference type="RefSeq" id="WP_188383381.1">
    <property type="nucleotide sequence ID" value="NZ_BMEY01000003.1"/>
</dbReference>
<dbReference type="Proteomes" id="UP000613512">
    <property type="component" value="Unassembled WGS sequence"/>
</dbReference>
<protein>
    <submittedName>
        <fullName evidence="1">5-carboxymethyl-2-hydroxymuconate isomerase</fullName>
    </submittedName>
</protein>
<dbReference type="CDD" id="cd00580">
    <property type="entry name" value="CHMI"/>
    <property type="match status" value="1"/>
</dbReference>
<dbReference type="InterPro" id="IPR014347">
    <property type="entry name" value="Tautomerase/MIF_sf"/>
</dbReference>
<organism evidence="1 2">
    <name type="scientific">Ornithinibacillus halotolerans</name>
    <dbReference type="NCBI Taxonomy" id="1274357"/>
    <lineage>
        <taxon>Bacteria</taxon>
        <taxon>Bacillati</taxon>
        <taxon>Bacillota</taxon>
        <taxon>Bacilli</taxon>
        <taxon>Bacillales</taxon>
        <taxon>Bacillaceae</taxon>
        <taxon>Ornithinibacillus</taxon>
    </lineage>
</organism>
<dbReference type="InterPro" id="IPR004220">
    <property type="entry name" value="5-COMe_2-OHmuconate_Isoase"/>
</dbReference>
<keyword evidence="1" id="KW-0413">Isomerase</keyword>
<sequence>MPHIIVEYTDNLKQDGDIKGLLKKINEAVIAEGDAFPIGGIRSRAVELTDYVVADGAEEEDAFVHVTLKIGKGRSEVVRKAVCDQIFQVIEQHFENIYANRYLALSMELYEFPYPTYKKNNIHKRYK</sequence>
<accession>A0A916RR97</accession>
<reference evidence="1" key="2">
    <citation type="submission" date="2020-09" db="EMBL/GenBank/DDBJ databases">
        <authorList>
            <person name="Sun Q."/>
            <person name="Zhou Y."/>
        </authorList>
    </citation>
    <scope>NUCLEOTIDE SEQUENCE</scope>
    <source>
        <strain evidence="1">CGMCC 1.12408</strain>
    </source>
</reference>
<dbReference type="Gene3D" id="3.30.429.10">
    <property type="entry name" value="Macrophage Migration Inhibitory Factor"/>
    <property type="match status" value="1"/>
</dbReference>
<dbReference type="AlphaFoldDB" id="A0A916RR97"/>
<comment type="caution">
    <text evidence="1">The sequence shown here is derived from an EMBL/GenBank/DDBJ whole genome shotgun (WGS) entry which is preliminary data.</text>
</comment>
<dbReference type="Pfam" id="PF02962">
    <property type="entry name" value="CHMI"/>
    <property type="match status" value="1"/>
</dbReference>
<proteinExistence type="predicted"/>
<name>A0A916RR97_9BACI</name>